<evidence type="ECO:0000256" key="2">
    <source>
        <dbReference type="ARBA" id="ARBA00009884"/>
    </source>
</evidence>
<dbReference type="Proteomes" id="UP000274504">
    <property type="component" value="Unassembled WGS sequence"/>
</dbReference>
<dbReference type="InterPro" id="IPR001619">
    <property type="entry name" value="Sec1-like"/>
</dbReference>
<feature type="compositionally biased region" description="Polar residues" evidence="3">
    <location>
        <begin position="848"/>
        <end position="862"/>
    </location>
</feature>
<dbReference type="SUPFAM" id="SSF160369">
    <property type="entry name" value="Ribosomal protein L10-like"/>
    <property type="match status" value="1"/>
</dbReference>
<dbReference type="GO" id="GO:0016192">
    <property type="term" value="P:vesicle-mediated transport"/>
    <property type="evidence" value="ECO:0007669"/>
    <property type="project" value="InterPro"/>
</dbReference>
<gene>
    <name evidence="4" type="ORF">HDID_LOCUS10361</name>
</gene>
<dbReference type="STRING" id="6216.A0A158QGB4"/>
<dbReference type="InterPro" id="IPR043141">
    <property type="entry name" value="Ribosomal_uL10-like_sf"/>
</dbReference>
<dbReference type="OrthoDB" id="10266265at2759"/>
<dbReference type="SUPFAM" id="SSF56815">
    <property type="entry name" value="Sec1/munc18-like (SM) proteins"/>
    <property type="match status" value="1"/>
</dbReference>
<dbReference type="AlphaFoldDB" id="A0A158QGB4"/>
<dbReference type="InterPro" id="IPR036045">
    <property type="entry name" value="Sec1-like_sf"/>
</dbReference>
<organism evidence="6">
    <name type="scientific">Hymenolepis diminuta</name>
    <name type="common">Rat tapeworm</name>
    <dbReference type="NCBI Taxonomy" id="6216"/>
    <lineage>
        <taxon>Eukaryota</taxon>
        <taxon>Metazoa</taxon>
        <taxon>Spiralia</taxon>
        <taxon>Lophotrochozoa</taxon>
        <taxon>Platyhelminthes</taxon>
        <taxon>Cestoda</taxon>
        <taxon>Eucestoda</taxon>
        <taxon>Cyclophyllidea</taxon>
        <taxon>Hymenolepididae</taxon>
        <taxon>Hymenolepis</taxon>
    </lineage>
</organism>
<feature type="region of interest" description="Disordered" evidence="3">
    <location>
        <begin position="846"/>
        <end position="880"/>
    </location>
</feature>
<sequence>MFAIPPGMKVLVIDEETLSIISVVIAFSEIMEKDIFLVERIKAAREPLNHLTGVYFVRPTSENVTLISQELKSPKYASYYLFFSHALSKQSLKQLAEADIREVVVEVQEYFADFLALSPHLFTIERPICFSPGFDVIPEVLSRSANAVTALLLTLQWFPQIRYQQYSEPCRALAESIRSFCSRETNLFDFRKPDRSPVLLILDRRQDQITPLLTQWTYEAMIHELIGIKNNRVILPSTTPDKASELTLSREFDDFFKKNQYLNFGEIGQAIKDLVANFQKVTKKVDAENAKSISDLKGLLENYPAFRKASGTVEMHVAIVSELSRIVKERSLLEISEVEQELVCQNNHSTSFSRIRSLVSDPRIMNGDALRLVLLYALRYEFNHKEIAILSTALAERGLSRDDVRVIGQLSDHPSSQRRVGNTSDLLSAVRDVGSNPSVSNATNAVASITKRLVKGRKNVENVYTQHEPPLSELIRELMQGQLAESAFPTLEYGQGSSPSSYPSNQIIVYVLGGVTYEEALAAHKLISSNPGLGVILGGTTVHNSESFLDQLRSFSRSESQAEDVETVPGTRSTPSRLTNSLGFGLLNKGPSASKNTRYTLLHSPMVAVIARNCRLPVASFAAFKQPRRFRYIPSPGTMDQRLFREVTKPIYRVPTLSRQERYIAMLEEFEKRREQNPYRSFLIRKAKTDFYDKAEDKMVLIFHQLYAYQWEKQPVINKLFEHGLKFRGFPMEILREAAKGTKWQRFADTVLKEPIPNLYLFGDANPRICEKAINITSKTRFFILLGGVIQHRIMTRDEVKKFANLVELSELHAQLLGILQQHTMETARLLNHHGGELVNLLKYAQPANDSSGTQSGSNGQADDSSSSSDDSDSSDSDSD</sequence>
<dbReference type="InterPro" id="IPR027482">
    <property type="entry name" value="Sec1-like_dom2"/>
</dbReference>
<dbReference type="Gene3D" id="3.40.50.2060">
    <property type="match status" value="1"/>
</dbReference>
<comment type="similarity">
    <text evidence="1">Belongs to the universal ribosomal protein uL10 family.</text>
</comment>
<evidence type="ECO:0000256" key="1">
    <source>
        <dbReference type="ARBA" id="ARBA00008889"/>
    </source>
</evidence>
<reference evidence="6" key="1">
    <citation type="submission" date="2016-04" db="UniProtKB">
        <authorList>
            <consortium name="WormBaseParasite"/>
        </authorList>
    </citation>
    <scope>IDENTIFICATION</scope>
</reference>
<comment type="similarity">
    <text evidence="2">Belongs to the STXBP/unc-18/SEC1 family.</text>
</comment>
<evidence type="ECO:0000313" key="6">
    <source>
        <dbReference type="WBParaSite" id="HDID_0001036301-mRNA-1"/>
    </source>
</evidence>
<reference evidence="4 5" key="2">
    <citation type="submission" date="2018-11" db="EMBL/GenBank/DDBJ databases">
        <authorList>
            <consortium name="Pathogen Informatics"/>
        </authorList>
    </citation>
    <scope>NUCLEOTIDE SEQUENCE [LARGE SCALE GENOMIC DNA]</scope>
</reference>
<dbReference type="Gene3D" id="3.40.50.1910">
    <property type="match status" value="1"/>
</dbReference>
<evidence type="ECO:0000313" key="4">
    <source>
        <dbReference type="EMBL" id="VDL63164.1"/>
    </source>
</evidence>
<accession>A0A158QGB4</accession>
<name>A0A158QGB4_HYMDI</name>
<evidence type="ECO:0000313" key="5">
    <source>
        <dbReference type="Proteomes" id="UP000274504"/>
    </source>
</evidence>
<dbReference type="Gene3D" id="3.90.830.10">
    <property type="entry name" value="Syntaxin Binding Protein 1, Chain A, domain 2"/>
    <property type="match status" value="1"/>
</dbReference>
<dbReference type="Pfam" id="PF00995">
    <property type="entry name" value="Sec1"/>
    <property type="match status" value="1"/>
</dbReference>
<evidence type="ECO:0000256" key="3">
    <source>
        <dbReference type="SAM" id="MobiDB-lite"/>
    </source>
</evidence>
<dbReference type="PANTHER" id="PTHR11679">
    <property type="entry name" value="VESICLE PROTEIN SORTING-ASSOCIATED"/>
    <property type="match status" value="1"/>
</dbReference>
<feature type="compositionally biased region" description="Acidic residues" evidence="3">
    <location>
        <begin position="870"/>
        <end position="880"/>
    </location>
</feature>
<dbReference type="WBParaSite" id="HDID_0001036301-mRNA-1">
    <property type="protein sequence ID" value="HDID_0001036301-mRNA-1"/>
    <property type="gene ID" value="HDID_0001036301"/>
</dbReference>
<dbReference type="InterPro" id="IPR043127">
    <property type="entry name" value="Sec-1-like_dom3a"/>
</dbReference>
<proteinExistence type="inferred from homology"/>
<protein>
    <submittedName>
        <fullName evidence="6">Vacuolar protein sorting-associated protein 45</fullName>
    </submittedName>
</protein>
<dbReference type="Gene3D" id="1.25.40.60">
    <property type="match status" value="1"/>
</dbReference>
<dbReference type="InterPro" id="IPR043154">
    <property type="entry name" value="Sec-1-like_dom1"/>
</dbReference>
<dbReference type="EMBL" id="UYSG01011638">
    <property type="protein sequence ID" value="VDL63164.1"/>
    <property type="molecule type" value="Genomic_DNA"/>
</dbReference>
<dbReference type="Gene3D" id="3.30.70.1730">
    <property type="match status" value="1"/>
</dbReference>